<dbReference type="InterPro" id="IPR019844">
    <property type="entry name" value="CSD_CS"/>
</dbReference>
<comment type="subcellular location">
    <subcellularLocation>
        <location evidence="1">Cytoplasm</location>
    </subcellularLocation>
</comment>
<dbReference type="AlphaFoldDB" id="A0AA38CV94"/>
<dbReference type="GO" id="GO:0003676">
    <property type="term" value="F:nucleic acid binding"/>
    <property type="evidence" value="ECO:0007669"/>
    <property type="project" value="InterPro"/>
</dbReference>
<evidence type="ECO:0000259" key="3">
    <source>
        <dbReference type="PROSITE" id="PS51857"/>
    </source>
</evidence>
<feature type="compositionally biased region" description="Low complexity" evidence="2">
    <location>
        <begin position="232"/>
        <end position="245"/>
    </location>
</feature>
<dbReference type="Pfam" id="PF00313">
    <property type="entry name" value="CSD"/>
    <property type="match status" value="4"/>
</dbReference>
<dbReference type="PROSITE" id="PS51857">
    <property type="entry name" value="CSD_2"/>
    <property type="match status" value="4"/>
</dbReference>
<dbReference type="CDD" id="cd04458">
    <property type="entry name" value="CSP_CDS"/>
    <property type="match status" value="3"/>
</dbReference>
<feature type="compositionally biased region" description="Basic and acidic residues" evidence="2">
    <location>
        <begin position="248"/>
        <end position="259"/>
    </location>
</feature>
<dbReference type="InterPro" id="IPR012340">
    <property type="entry name" value="NA-bd_OB-fold"/>
</dbReference>
<dbReference type="PRINTS" id="PR00050">
    <property type="entry name" value="COLDSHOCK"/>
</dbReference>
<evidence type="ECO:0000313" key="4">
    <source>
        <dbReference type="EMBL" id="GMA32635.1"/>
    </source>
</evidence>
<proteinExistence type="predicted"/>
<dbReference type="PANTHER" id="PTHR11544">
    <property type="entry name" value="COLD SHOCK DOMAIN CONTAINING PROTEINS"/>
    <property type="match status" value="1"/>
</dbReference>
<evidence type="ECO:0000313" key="5">
    <source>
        <dbReference type="Proteomes" id="UP001157161"/>
    </source>
</evidence>
<evidence type="ECO:0000256" key="2">
    <source>
        <dbReference type="SAM" id="MobiDB-lite"/>
    </source>
</evidence>
<dbReference type="RefSeq" id="WP_284251314.1">
    <property type="nucleotide sequence ID" value="NZ_BSUM01000001.1"/>
</dbReference>
<dbReference type="Proteomes" id="UP001157161">
    <property type="component" value="Unassembled WGS sequence"/>
</dbReference>
<gene>
    <name evidence="4" type="primary">cspA</name>
    <name evidence="4" type="ORF">GCM10025875_26270</name>
</gene>
<protein>
    <submittedName>
        <fullName evidence="4">Cold-shock protein CspA</fullName>
    </submittedName>
</protein>
<feature type="domain" description="CSD" evidence="3">
    <location>
        <begin position="162"/>
        <end position="226"/>
    </location>
</feature>
<feature type="domain" description="CSD" evidence="3">
    <location>
        <begin position="263"/>
        <end position="326"/>
    </location>
</feature>
<feature type="region of interest" description="Disordered" evidence="2">
    <location>
        <begin position="223"/>
        <end position="265"/>
    </location>
</feature>
<reference evidence="4" key="2">
    <citation type="submission" date="2023-02" db="EMBL/GenBank/DDBJ databases">
        <authorList>
            <person name="Sun Q."/>
            <person name="Mori K."/>
        </authorList>
    </citation>
    <scope>NUCLEOTIDE SEQUENCE</scope>
    <source>
        <strain evidence="4">NBRC 112290</strain>
    </source>
</reference>
<accession>A0AA38CV94</accession>
<dbReference type="SUPFAM" id="SSF50249">
    <property type="entry name" value="Nucleic acid-binding proteins"/>
    <property type="match status" value="4"/>
</dbReference>
<feature type="region of interest" description="Disordered" evidence="2">
    <location>
        <begin position="308"/>
        <end position="327"/>
    </location>
</feature>
<keyword evidence="5" id="KW-1185">Reference proteome</keyword>
<feature type="domain" description="CSD" evidence="3">
    <location>
        <begin position="78"/>
        <end position="140"/>
    </location>
</feature>
<name>A0AA38CV94_9MICO</name>
<dbReference type="EMBL" id="BSUM01000001">
    <property type="protein sequence ID" value="GMA32635.1"/>
    <property type="molecule type" value="Genomic_DNA"/>
</dbReference>
<organism evidence="4 5">
    <name type="scientific">Litorihabitans aurantiacus</name>
    <dbReference type="NCBI Taxonomy" id="1930061"/>
    <lineage>
        <taxon>Bacteria</taxon>
        <taxon>Bacillati</taxon>
        <taxon>Actinomycetota</taxon>
        <taxon>Actinomycetes</taxon>
        <taxon>Micrococcales</taxon>
        <taxon>Beutenbergiaceae</taxon>
        <taxon>Litorihabitans</taxon>
    </lineage>
</organism>
<feature type="domain" description="CSD" evidence="3">
    <location>
        <begin position="1"/>
        <end position="67"/>
    </location>
</feature>
<comment type="caution">
    <text evidence="4">The sequence shown here is derived from an EMBL/GenBank/DDBJ whole genome shotgun (WGS) entry which is preliminary data.</text>
</comment>
<dbReference type="PROSITE" id="PS00352">
    <property type="entry name" value="CSD_1"/>
    <property type="match status" value="3"/>
</dbReference>
<dbReference type="SMART" id="SM00357">
    <property type="entry name" value="CSP"/>
    <property type="match status" value="4"/>
</dbReference>
<dbReference type="GO" id="GO:0005737">
    <property type="term" value="C:cytoplasm"/>
    <property type="evidence" value="ECO:0007669"/>
    <property type="project" value="UniProtKB-SubCell"/>
</dbReference>
<dbReference type="InterPro" id="IPR002059">
    <property type="entry name" value="CSP_DNA-bd"/>
</dbReference>
<dbReference type="InterPro" id="IPR011129">
    <property type="entry name" value="CSD"/>
</dbReference>
<dbReference type="Gene3D" id="2.40.50.140">
    <property type="entry name" value="Nucleic acid-binding proteins"/>
    <property type="match status" value="4"/>
</dbReference>
<reference evidence="4" key="1">
    <citation type="journal article" date="2014" name="Int. J. Syst. Evol. Microbiol.">
        <title>Complete genome sequence of Corynebacterium casei LMG S-19264T (=DSM 44701T), isolated from a smear-ripened cheese.</title>
        <authorList>
            <consortium name="US DOE Joint Genome Institute (JGI-PGF)"/>
            <person name="Walter F."/>
            <person name="Albersmeier A."/>
            <person name="Kalinowski J."/>
            <person name="Ruckert C."/>
        </authorList>
    </citation>
    <scope>NUCLEOTIDE SEQUENCE</scope>
    <source>
        <strain evidence="4">NBRC 112290</strain>
    </source>
</reference>
<evidence type="ECO:0000256" key="1">
    <source>
        <dbReference type="RuleBase" id="RU000408"/>
    </source>
</evidence>
<dbReference type="InterPro" id="IPR050181">
    <property type="entry name" value="Cold_shock_domain"/>
</dbReference>
<sequence>MPQGVVRWFDTDRGFGFIDLGGGAEDLFIHASEIVGADADRGLREGQQVEFEVGESDRGPQARRVRVTGDLPADSALGVLGTVTWYESTKGYGFLAQDDGTEVFVHSSAIVGGGVVREGQRVAFLVVDGEKGPQADHVLPLAERAGGASGAARSAGSAGSDGADGSVTFFDAVKGFGFIEPDAGGDSVFVHAKALRSGVRDLLEGDRVTFAVVDGDRGPLARDVDIVGGGSRRPSAGAGRGAPAGHRQRPDRQRPDRSAPVRGGSGVVARFDVDRGFGFIVPDAGGDDLFVHISGVRGVDGLQEGDRVRYQVRQSDRGPQADRVELD</sequence>